<comment type="similarity">
    <text evidence="5">Belongs to the Maf family. YceF subfamily.</text>
</comment>
<evidence type="ECO:0000256" key="4">
    <source>
        <dbReference type="ARBA" id="ARBA00023080"/>
    </source>
</evidence>
<dbReference type="InterPro" id="IPR029001">
    <property type="entry name" value="ITPase-like_fam"/>
</dbReference>
<evidence type="ECO:0000256" key="1">
    <source>
        <dbReference type="ARBA" id="ARBA00004496"/>
    </source>
</evidence>
<dbReference type="AlphaFoldDB" id="A0AAW9RHN2"/>
<gene>
    <name evidence="6" type="ORF">V3330_12085</name>
</gene>
<dbReference type="GO" id="GO:0005737">
    <property type="term" value="C:cytoplasm"/>
    <property type="evidence" value="ECO:0007669"/>
    <property type="project" value="UniProtKB-SubCell"/>
</dbReference>
<organism evidence="6 7">
    <name type="scientific">Elongatibacter sediminis</name>
    <dbReference type="NCBI Taxonomy" id="3119006"/>
    <lineage>
        <taxon>Bacteria</taxon>
        <taxon>Pseudomonadati</taxon>
        <taxon>Pseudomonadota</taxon>
        <taxon>Gammaproteobacteria</taxon>
        <taxon>Chromatiales</taxon>
        <taxon>Wenzhouxiangellaceae</taxon>
        <taxon>Elongatibacter</taxon>
    </lineage>
</organism>
<dbReference type="Proteomes" id="UP001359886">
    <property type="component" value="Unassembled WGS sequence"/>
</dbReference>
<evidence type="ECO:0000313" key="7">
    <source>
        <dbReference type="Proteomes" id="UP001359886"/>
    </source>
</evidence>
<dbReference type="SUPFAM" id="SSF52972">
    <property type="entry name" value="ITPase-like"/>
    <property type="match status" value="1"/>
</dbReference>
<dbReference type="PANTHER" id="PTHR43213">
    <property type="entry name" value="BIFUNCTIONAL DTTP/UTP PYROPHOSPHATASE/METHYLTRANSFERASE PROTEIN-RELATED"/>
    <property type="match status" value="1"/>
</dbReference>
<keyword evidence="7" id="KW-1185">Reference proteome</keyword>
<evidence type="ECO:0000256" key="3">
    <source>
        <dbReference type="ARBA" id="ARBA00022801"/>
    </source>
</evidence>
<dbReference type="GO" id="GO:0047429">
    <property type="term" value="F:nucleoside triphosphate diphosphatase activity"/>
    <property type="evidence" value="ECO:0007669"/>
    <property type="project" value="InterPro"/>
</dbReference>
<feature type="site" description="Important for substrate specificity" evidence="5">
    <location>
        <position position="160"/>
    </location>
</feature>
<keyword evidence="2 5" id="KW-0963">Cytoplasm</keyword>
<dbReference type="RefSeq" id="WP_354695683.1">
    <property type="nucleotide sequence ID" value="NZ_JAZHOG010000007.1"/>
</dbReference>
<keyword evidence="4 5" id="KW-0546">Nucleotide metabolism</keyword>
<dbReference type="CDD" id="cd00555">
    <property type="entry name" value="Maf"/>
    <property type="match status" value="1"/>
</dbReference>
<dbReference type="NCBIfam" id="TIGR00172">
    <property type="entry name" value="maf"/>
    <property type="match status" value="1"/>
</dbReference>
<comment type="cofactor">
    <cofactor evidence="5">
        <name>a divalent metal cation</name>
        <dbReference type="ChEBI" id="CHEBI:60240"/>
    </cofactor>
</comment>
<proteinExistence type="inferred from homology"/>
<dbReference type="EC" id="3.6.1.-" evidence="5"/>
<accession>A0AAW9RHN2</accession>
<comment type="subcellular location">
    <subcellularLocation>
        <location evidence="1 5">Cytoplasm</location>
    </subcellularLocation>
</comment>
<dbReference type="PIRSF" id="PIRSF006305">
    <property type="entry name" value="Maf"/>
    <property type="match status" value="1"/>
</dbReference>
<comment type="function">
    <text evidence="5">Nucleoside triphosphate pyrophosphatase that hydrolyzes 7-methyl-GTP (m(7)GTP). May have a dual role in cell division arrest and in preventing the incorporation of modified nucleotides into cellular nucleic acids.</text>
</comment>
<feature type="active site" description="Proton acceptor" evidence="5">
    <location>
        <position position="75"/>
    </location>
</feature>
<name>A0AAW9RHN2_9GAMM</name>
<reference evidence="6 7" key="1">
    <citation type="submission" date="2024-02" db="EMBL/GenBank/DDBJ databases">
        <title>A novel Wenzhouxiangellaceae bacterium, isolated from coastal sediments.</title>
        <authorList>
            <person name="Du Z.-J."/>
            <person name="Ye Y.-Q."/>
            <person name="Zhang X.-Y."/>
        </authorList>
    </citation>
    <scope>NUCLEOTIDE SEQUENCE [LARGE SCALE GENOMIC DNA]</scope>
    <source>
        <strain evidence="6 7">CH-27</strain>
    </source>
</reference>
<feature type="site" description="Important for substrate specificity" evidence="5">
    <location>
        <position position="18"/>
    </location>
</feature>
<feature type="site" description="Important for substrate specificity" evidence="5">
    <location>
        <position position="76"/>
    </location>
</feature>
<dbReference type="GO" id="GO:0009117">
    <property type="term" value="P:nucleotide metabolic process"/>
    <property type="evidence" value="ECO:0007669"/>
    <property type="project" value="UniProtKB-KW"/>
</dbReference>
<dbReference type="InterPro" id="IPR003697">
    <property type="entry name" value="Maf-like"/>
</dbReference>
<protein>
    <recommendedName>
        <fullName evidence="5">7-methyl-GTP pyrophosphatase</fullName>
        <shortName evidence="5">m(7)GTP pyrophosphatase</shortName>
        <ecNumber evidence="5">3.6.1.-</ecNumber>
    </recommendedName>
</protein>
<sequence length="198" mass="21512">MHKPTHPPPLILASTSRYRAELLRRLGVDFATVSPEIPEDPHPGEDAHALTRRLAGDKAAAVARVHPDAVVIGSDQVAEFQGRIIGKPGTVERACAQLLEFSGQTVRFLTAVSLQRESSGLKLDELVVTEIHFRELRAAEVQRYVEHDQPLDCAGSFKSERAGPVLMRGMRADDPTAIIGLPLIAVSGMLRQAGFVLP</sequence>
<dbReference type="Pfam" id="PF02545">
    <property type="entry name" value="Maf"/>
    <property type="match status" value="1"/>
</dbReference>
<comment type="caution">
    <text evidence="6">The sequence shown here is derived from an EMBL/GenBank/DDBJ whole genome shotgun (WGS) entry which is preliminary data.</text>
</comment>
<evidence type="ECO:0000313" key="6">
    <source>
        <dbReference type="EMBL" id="MEJ8568365.1"/>
    </source>
</evidence>
<comment type="catalytic activity">
    <reaction evidence="5">
        <text>N(7)-methyl-GTP + H2O = N(7)-methyl-GMP + diphosphate + H(+)</text>
        <dbReference type="Rhea" id="RHEA:58744"/>
        <dbReference type="ChEBI" id="CHEBI:15377"/>
        <dbReference type="ChEBI" id="CHEBI:15378"/>
        <dbReference type="ChEBI" id="CHEBI:33019"/>
        <dbReference type="ChEBI" id="CHEBI:58285"/>
        <dbReference type="ChEBI" id="CHEBI:87133"/>
    </reaction>
</comment>
<evidence type="ECO:0000256" key="2">
    <source>
        <dbReference type="ARBA" id="ARBA00022490"/>
    </source>
</evidence>
<comment type="caution">
    <text evidence="5">Lacks conserved residue(s) required for the propagation of feature annotation.</text>
</comment>
<dbReference type="EMBL" id="JAZHOG010000007">
    <property type="protein sequence ID" value="MEJ8568365.1"/>
    <property type="molecule type" value="Genomic_DNA"/>
</dbReference>
<dbReference type="HAMAP" id="MF_00528">
    <property type="entry name" value="Maf"/>
    <property type="match status" value="1"/>
</dbReference>
<dbReference type="PANTHER" id="PTHR43213:SF10">
    <property type="entry name" value="7-METHYL-GTP PYROPHOSPHATASE"/>
    <property type="match status" value="1"/>
</dbReference>
<dbReference type="Gene3D" id="3.90.950.10">
    <property type="match status" value="1"/>
</dbReference>
<keyword evidence="3 5" id="KW-0378">Hydrolase</keyword>
<evidence type="ECO:0000256" key="5">
    <source>
        <dbReference type="HAMAP-Rule" id="MF_00528"/>
    </source>
</evidence>